<comment type="caution">
    <text evidence="2">The sequence shown here is derived from an EMBL/GenBank/DDBJ whole genome shotgun (WGS) entry which is preliminary data.</text>
</comment>
<evidence type="ECO:0000313" key="2">
    <source>
        <dbReference type="EMBL" id="MEV5510899.1"/>
    </source>
</evidence>
<dbReference type="Pfam" id="PF04149">
    <property type="entry name" value="DUF397"/>
    <property type="match status" value="1"/>
</dbReference>
<evidence type="ECO:0000313" key="3">
    <source>
        <dbReference type="Proteomes" id="UP001552594"/>
    </source>
</evidence>
<keyword evidence="3" id="KW-1185">Reference proteome</keyword>
<sequence length="61" mass="6645">MRAEPMWFKSSYSASDGSQCLEVAAVRGAVRIRDSKRRSGPQLAITAHAWADFLAYAGEVA</sequence>
<feature type="domain" description="DUF397" evidence="1">
    <location>
        <begin position="7"/>
        <end position="56"/>
    </location>
</feature>
<evidence type="ECO:0000259" key="1">
    <source>
        <dbReference type="Pfam" id="PF04149"/>
    </source>
</evidence>
<dbReference type="InterPro" id="IPR007278">
    <property type="entry name" value="DUF397"/>
</dbReference>
<name>A0ABV3K8M9_STRON</name>
<dbReference type="RefSeq" id="WP_109281514.1">
    <property type="nucleotide sequence ID" value="NZ_PHNC01000029.1"/>
</dbReference>
<protein>
    <submittedName>
        <fullName evidence="2">DUF397 domain-containing protein</fullName>
    </submittedName>
</protein>
<organism evidence="2 3">
    <name type="scientific">Streptomyces orinoci</name>
    <name type="common">Streptoverticillium orinoci</name>
    <dbReference type="NCBI Taxonomy" id="67339"/>
    <lineage>
        <taxon>Bacteria</taxon>
        <taxon>Bacillati</taxon>
        <taxon>Actinomycetota</taxon>
        <taxon>Actinomycetes</taxon>
        <taxon>Kitasatosporales</taxon>
        <taxon>Streptomycetaceae</taxon>
        <taxon>Streptomyces</taxon>
    </lineage>
</organism>
<dbReference type="Proteomes" id="UP001552594">
    <property type="component" value="Unassembled WGS sequence"/>
</dbReference>
<accession>A0ABV3K8M9</accession>
<dbReference type="EMBL" id="JBFAUK010000042">
    <property type="protein sequence ID" value="MEV5510899.1"/>
    <property type="molecule type" value="Genomic_DNA"/>
</dbReference>
<gene>
    <name evidence="2" type="ORF">AB0L16_31530</name>
</gene>
<proteinExistence type="predicted"/>
<reference evidence="2 3" key="1">
    <citation type="submission" date="2024-06" db="EMBL/GenBank/DDBJ databases">
        <title>The Natural Products Discovery Center: Release of the First 8490 Sequenced Strains for Exploring Actinobacteria Biosynthetic Diversity.</title>
        <authorList>
            <person name="Kalkreuter E."/>
            <person name="Kautsar S.A."/>
            <person name="Yang D."/>
            <person name="Bader C.D."/>
            <person name="Teijaro C.N."/>
            <person name="Fluegel L."/>
            <person name="Davis C.M."/>
            <person name="Simpson J.R."/>
            <person name="Lauterbach L."/>
            <person name="Steele A.D."/>
            <person name="Gui C."/>
            <person name="Meng S."/>
            <person name="Li G."/>
            <person name="Viehrig K."/>
            <person name="Ye F."/>
            <person name="Su P."/>
            <person name="Kiefer A.F."/>
            <person name="Nichols A."/>
            <person name="Cepeda A.J."/>
            <person name="Yan W."/>
            <person name="Fan B."/>
            <person name="Jiang Y."/>
            <person name="Adhikari A."/>
            <person name="Zheng C.-J."/>
            <person name="Schuster L."/>
            <person name="Cowan T.M."/>
            <person name="Smanski M.J."/>
            <person name="Chevrette M.G."/>
            <person name="De Carvalho L.P.S."/>
            <person name="Shen B."/>
        </authorList>
    </citation>
    <scope>NUCLEOTIDE SEQUENCE [LARGE SCALE GENOMIC DNA]</scope>
    <source>
        <strain evidence="2 3">NPDC052347</strain>
    </source>
</reference>